<dbReference type="RefSeq" id="WP_189584450.1">
    <property type="nucleotide sequence ID" value="NZ_BMYF01000020.1"/>
</dbReference>
<evidence type="ECO:0000313" key="3">
    <source>
        <dbReference type="EMBL" id="GHB47025.1"/>
    </source>
</evidence>
<feature type="compositionally biased region" description="Basic and acidic residues" evidence="1">
    <location>
        <begin position="83"/>
        <end position="97"/>
    </location>
</feature>
<feature type="region of interest" description="Disordered" evidence="1">
    <location>
        <begin position="67"/>
        <end position="97"/>
    </location>
</feature>
<feature type="chain" id="PRO_5035321821" evidence="2">
    <location>
        <begin position="32"/>
        <end position="122"/>
    </location>
</feature>
<protein>
    <submittedName>
        <fullName evidence="3">Uncharacterized protein</fullName>
    </submittedName>
</protein>
<dbReference type="AlphaFoldDB" id="A0A8J3D1H9"/>
<comment type="caution">
    <text evidence="3">The sequence shown here is derived from an EMBL/GenBank/DDBJ whole genome shotgun (WGS) entry which is preliminary data.</text>
</comment>
<evidence type="ECO:0000256" key="1">
    <source>
        <dbReference type="SAM" id="MobiDB-lite"/>
    </source>
</evidence>
<proteinExistence type="predicted"/>
<dbReference type="EMBL" id="BMYF01000020">
    <property type="protein sequence ID" value="GHB47025.1"/>
    <property type="molecule type" value="Genomic_DNA"/>
</dbReference>
<accession>A0A8J3D1H9</accession>
<evidence type="ECO:0000256" key="2">
    <source>
        <dbReference type="SAM" id="SignalP"/>
    </source>
</evidence>
<dbReference type="Proteomes" id="UP000642809">
    <property type="component" value="Unassembled WGS sequence"/>
</dbReference>
<keyword evidence="2" id="KW-0732">Signal</keyword>
<gene>
    <name evidence="3" type="ORF">GCM10008106_29920</name>
</gene>
<name>A0A8J3D1H9_9BACT</name>
<reference evidence="3" key="2">
    <citation type="submission" date="2020-09" db="EMBL/GenBank/DDBJ databases">
        <authorList>
            <person name="Sun Q."/>
            <person name="Kim S."/>
        </authorList>
    </citation>
    <scope>NUCLEOTIDE SEQUENCE</scope>
    <source>
        <strain evidence="3">KCTC 23224</strain>
    </source>
</reference>
<organism evidence="3 4">
    <name type="scientific">Mongoliitalea lutea</name>
    <dbReference type="NCBI Taxonomy" id="849756"/>
    <lineage>
        <taxon>Bacteria</taxon>
        <taxon>Pseudomonadati</taxon>
        <taxon>Bacteroidota</taxon>
        <taxon>Cytophagia</taxon>
        <taxon>Cytophagales</taxon>
        <taxon>Cyclobacteriaceae</taxon>
        <taxon>Mongoliitalea</taxon>
    </lineage>
</organism>
<evidence type="ECO:0000313" key="4">
    <source>
        <dbReference type="Proteomes" id="UP000642809"/>
    </source>
</evidence>
<feature type="signal peptide" evidence="2">
    <location>
        <begin position="1"/>
        <end position="31"/>
    </location>
</feature>
<sequence>MNSLNKIEFKYFLALSSLVFFGFLVSGNAQAQSDKDRNMPDVPRTADVVNFEASDASYMESRDMVGVKPAPARPVQSPAVPAQRKENPLFKQGSDKEQVKKESMSTLSFNLFLYIVDKFRED</sequence>
<reference evidence="3" key="1">
    <citation type="journal article" date="2014" name="Int. J. Syst. Evol. Microbiol.">
        <title>Complete genome sequence of Corynebacterium casei LMG S-19264T (=DSM 44701T), isolated from a smear-ripened cheese.</title>
        <authorList>
            <consortium name="US DOE Joint Genome Institute (JGI-PGF)"/>
            <person name="Walter F."/>
            <person name="Albersmeier A."/>
            <person name="Kalinowski J."/>
            <person name="Ruckert C."/>
        </authorList>
    </citation>
    <scope>NUCLEOTIDE SEQUENCE</scope>
    <source>
        <strain evidence="3">KCTC 23224</strain>
    </source>
</reference>
<keyword evidence="4" id="KW-1185">Reference proteome</keyword>